<organism evidence="2 3">
    <name type="scientific">Rotaria sordida</name>
    <dbReference type="NCBI Taxonomy" id="392033"/>
    <lineage>
        <taxon>Eukaryota</taxon>
        <taxon>Metazoa</taxon>
        <taxon>Spiralia</taxon>
        <taxon>Gnathifera</taxon>
        <taxon>Rotifera</taxon>
        <taxon>Eurotatoria</taxon>
        <taxon>Bdelloidea</taxon>
        <taxon>Philodinida</taxon>
        <taxon>Philodinidae</taxon>
        <taxon>Rotaria</taxon>
    </lineage>
</organism>
<proteinExistence type="predicted"/>
<dbReference type="SUPFAM" id="SSF48403">
    <property type="entry name" value="Ankyrin repeat"/>
    <property type="match status" value="1"/>
</dbReference>
<dbReference type="Gene3D" id="1.25.40.20">
    <property type="entry name" value="Ankyrin repeat-containing domain"/>
    <property type="match status" value="1"/>
</dbReference>
<dbReference type="AlphaFoldDB" id="A0A820G3F1"/>
<evidence type="ECO:0000313" key="3">
    <source>
        <dbReference type="Proteomes" id="UP000663823"/>
    </source>
</evidence>
<feature type="non-terminal residue" evidence="2">
    <location>
        <position position="1"/>
    </location>
</feature>
<comment type="caution">
    <text evidence="2">The sequence shown here is derived from an EMBL/GenBank/DDBJ whole genome shotgun (WGS) entry which is preliminary data.</text>
</comment>
<dbReference type="InterPro" id="IPR002110">
    <property type="entry name" value="Ankyrin_rpt"/>
</dbReference>
<evidence type="ECO:0000256" key="1">
    <source>
        <dbReference type="PROSITE-ProRule" id="PRU00023"/>
    </source>
</evidence>
<sequence length="51" mass="5810">DEIKTVHDLPMHCQVYVDICDSRGLIALHFTTYNIHINIVNLLLDFGANVN</sequence>
<dbReference type="PROSITE" id="PS50297">
    <property type="entry name" value="ANK_REP_REGION"/>
    <property type="match status" value="1"/>
</dbReference>
<reference evidence="2" key="1">
    <citation type="submission" date="2021-02" db="EMBL/GenBank/DDBJ databases">
        <authorList>
            <person name="Nowell W R."/>
        </authorList>
    </citation>
    <scope>NUCLEOTIDE SEQUENCE</scope>
</reference>
<dbReference type="EMBL" id="CAJOAX010037530">
    <property type="protein sequence ID" value="CAF4269806.1"/>
    <property type="molecule type" value="Genomic_DNA"/>
</dbReference>
<dbReference type="PROSITE" id="PS50088">
    <property type="entry name" value="ANK_REPEAT"/>
    <property type="match status" value="1"/>
</dbReference>
<feature type="repeat" description="ANK" evidence="1">
    <location>
        <begin position="23"/>
        <end position="51"/>
    </location>
</feature>
<dbReference type="InterPro" id="IPR036770">
    <property type="entry name" value="Ankyrin_rpt-contain_sf"/>
</dbReference>
<name>A0A820G3F1_9BILA</name>
<gene>
    <name evidence="2" type="ORF">OTI717_LOCUS41062</name>
</gene>
<accession>A0A820G3F1</accession>
<protein>
    <submittedName>
        <fullName evidence="2">Uncharacterized protein</fullName>
    </submittedName>
</protein>
<dbReference type="Proteomes" id="UP000663823">
    <property type="component" value="Unassembled WGS sequence"/>
</dbReference>
<evidence type="ECO:0000313" key="2">
    <source>
        <dbReference type="EMBL" id="CAF4269806.1"/>
    </source>
</evidence>
<keyword evidence="1" id="KW-0040">ANK repeat</keyword>